<accession>A0A563U0G7</accession>
<keyword evidence="9" id="KW-0472">Membrane</keyword>
<dbReference type="OrthoDB" id="5401121at2"/>
<dbReference type="InterPro" id="IPR036890">
    <property type="entry name" value="HATPase_C_sf"/>
</dbReference>
<dbReference type="EC" id="2.7.13.3" evidence="2"/>
<keyword evidence="8" id="KW-0902">Two-component regulatory system</keyword>
<evidence type="ECO:0000256" key="8">
    <source>
        <dbReference type="ARBA" id="ARBA00023012"/>
    </source>
</evidence>
<dbReference type="Pfam" id="PF02518">
    <property type="entry name" value="HATPase_c"/>
    <property type="match status" value="1"/>
</dbReference>
<keyword evidence="9" id="KW-0812">Transmembrane</keyword>
<evidence type="ECO:0000313" key="13">
    <source>
        <dbReference type="Proteomes" id="UP000318010"/>
    </source>
</evidence>
<evidence type="ECO:0000259" key="11">
    <source>
        <dbReference type="Pfam" id="PF07730"/>
    </source>
</evidence>
<keyword evidence="5" id="KW-0547">Nucleotide-binding</keyword>
<evidence type="ECO:0000256" key="4">
    <source>
        <dbReference type="ARBA" id="ARBA00022679"/>
    </source>
</evidence>
<dbReference type="CDD" id="cd16917">
    <property type="entry name" value="HATPase_UhpB-NarQ-NarX-like"/>
    <property type="match status" value="1"/>
</dbReference>
<gene>
    <name evidence="12" type="ORF">FPZ42_15490</name>
</gene>
<sequence length="271" mass="30566">MQITNNDNTAVLIIFAMVGVFIFVSAFIIYSVRNQNKLLRQRQEFQQAQIEHQKELLRATIEMQEAERKRIGQDLHDDVGSTISGLRLLIEMFKPTGKDDDSFKEFSRSSKTIIDKIVKDVRNISHNLSPTTLRYYGLSAAVAEHCTMISQSGKLNIDFINEAEQELSELPINTATALYRVLEELLNNTIKHSGASAAVITVKRRDNILLLDYADNGKGLTVSPEIFKKGMGMQNIESRLLNINASYNIPLFDNQGFNIEISYPIPSPKTV</sequence>
<evidence type="ECO:0000256" key="7">
    <source>
        <dbReference type="ARBA" id="ARBA00022840"/>
    </source>
</evidence>
<dbReference type="PANTHER" id="PTHR24421">
    <property type="entry name" value="NITRATE/NITRITE SENSOR PROTEIN NARX-RELATED"/>
    <property type="match status" value="1"/>
</dbReference>
<evidence type="ECO:0000256" key="3">
    <source>
        <dbReference type="ARBA" id="ARBA00022553"/>
    </source>
</evidence>
<protein>
    <recommendedName>
        <fullName evidence="2">histidine kinase</fullName>
        <ecNumber evidence="2">2.7.13.3</ecNumber>
    </recommendedName>
</protein>
<name>A0A563U0G7_9SPHI</name>
<dbReference type="SUPFAM" id="SSF55874">
    <property type="entry name" value="ATPase domain of HSP90 chaperone/DNA topoisomerase II/histidine kinase"/>
    <property type="match status" value="1"/>
</dbReference>
<dbReference type="InterPro" id="IPR050482">
    <property type="entry name" value="Sensor_HK_TwoCompSys"/>
</dbReference>
<dbReference type="EMBL" id="VOEI01000006">
    <property type="protein sequence ID" value="TWR24502.1"/>
    <property type="molecule type" value="Genomic_DNA"/>
</dbReference>
<dbReference type="GO" id="GO:0046983">
    <property type="term" value="F:protein dimerization activity"/>
    <property type="evidence" value="ECO:0007669"/>
    <property type="project" value="InterPro"/>
</dbReference>
<keyword evidence="3" id="KW-0597">Phosphoprotein</keyword>
<dbReference type="Pfam" id="PF07730">
    <property type="entry name" value="HisKA_3"/>
    <property type="match status" value="1"/>
</dbReference>
<feature type="domain" description="Signal transduction histidine kinase subgroup 3 dimerisation and phosphoacceptor" evidence="11">
    <location>
        <begin position="67"/>
        <end position="133"/>
    </location>
</feature>
<dbReference type="GO" id="GO:0005524">
    <property type="term" value="F:ATP binding"/>
    <property type="evidence" value="ECO:0007669"/>
    <property type="project" value="UniProtKB-KW"/>
</dbReference>
<dbReference type="GO" id="GO:0000155">
    <property type="term" value="F:phosphorelay sensor kinase activity"/>
    <property type="evidence" value="ECO:0007669"/>
    <property type="project" value="InterPro"/>
</dbReference>
<dbReference type="InterPro" id="IPR011712">
    <property type="entry name" value="Sig_transdc_His_kin_sub3_dim/P"/>
</dbReference>
<dbReference type="Gene3D" id="1.20.5.1930">
    <property type="match status" value="1"/>
</dbReference>
<evidence type="ECO:0000313" key="12">
    <source>
        <dbReference type="EMBL" id="TWR24502.1"/>
    </source>
</evidence>
<keyword evidence="9" id="KW-1133">Transmembrane helix</keyword>
<dbReference type="RefSeq" id="WP_146272738.1">
    <property type="nucleotide sequence ID" value="NZ_VOEI01000006.1"/>
</dbReference>
<evidence type="ECO:0000256" key="9">
    <source>
        <dbReference type="SAM" id="Phobius"/>
    </source>
</evidence>
<organism evidence="12 13">
    <name type="scientific">Mucilaginibacter achroorhodeus</name>
    <dbReference type="NCBI Taxonomy" id="2599294"/>
    <lineage>
        <taxon>Bacteria</taxon>
        <taxon>Pseudomonadati</taxon>
        <taxon>Bacteroidota</taxon>
        <taxon>Sphingobacteriia</taxon>
        <taxon>Sphingobacteriales</taxon>
        <taxon>Sphingobacteriaceae</taxon>
        <taxon>Mucilaginibacter</taxon>
    </lineage>
</organism>
<dbReference type="AlphaFoldDB" id="A0A563U0G7"/>
<dbReference type="InterPro" id="IPR003594">
    <property type="entry name" value="HATPase_dom"/>
</dbReference>
<proteinExistence type="predicted"/>
<evidence type="ECO:0000259" key="10">
    <source>
        <dbReference type="Pfam" id="PF02518"/>
    </source>
</evidence>
<comment type="caution">
    <text evidence="12">The sequence shown here is derived from an EMBL/GenBank/DDBJ whole genome shotgun (WGS) entry which is preliminary data.</text>
</comment>
<keyword evidence="13" id="KW-1185">Reference proteome</keyword>
<dbReference type="GO" id="GO:0016020">
    <property type="term" value="C:membrane"/>
    <property type="evidence" value="ECO:0007669"/>
    <property type="project" value="InterPro"/>
</dbReference>
<reference evidence="12 13" key="1">
    <citation type="submission" date="2019-07" db="EMBL/GenBank/DDBJ databases">
        <authorList>
            <person name="Kim J."/>
        </authorList>
    </citation>
    <scope>NUCLEOTIDE SEQUENCE [LARGE SCALE GENOMIC DNA]</scope>
    <source>
        <strain evidence="12 13">MJ1a</strain>
    </source>
</reference>
<keyword evidence="6" id="KW-0418">Kinase</keyword>
<keyword evidence="7" id="KW-0067">ATP-binding</keyword>
<keyword evidence="4" id="KW-0808">Transferase</keyword>
<evidence type="ECO:0000256" key="5">
    <source>
        <dbReference type="ARBA" id="ARBA00022741"/>
    </source>
</evidence>
<evidence type="ECO:0000256" key="2">
    <source>
        <dbReference type="ARBA" id="ARBA00012438"/>
    </source>
</evidence>
<dbReference type="PANTHER" id="PTHR24421:SF10">
    <property type="entry name" value="NITRATE_NITRITE SENSOR PROTEIN NARQ"/>
    <property type="match status" value="1"/>
</dbReference>
<comment type="catalytic activity">
    <reaction evidence="1">
        <text>ATP + protein L-histidine = ADP + protein N-phospho-L-histidine.</text>
        <dbReference type="EC" id="2.7.13.3"/>
    </reaction>
</comment>
<feature type="domain" description="Histidine kinase/HSP90-like ATPase" evidence="10">
    <location>
        <begin position="175"/>
        <end position="228"/>
    </location>
</feature>
<dbReference type="Gene3D" id="3.30.565.10">
    <property type="entry name" value="Histidine kinase-like ATPase, C-terminal domain"/>
    <property type="match status" value="1"/>
</dbReference>
<feature type="transmembrane region" description="Helical" evidence="9">
    <location>
        <begin position="12"/>
        <end position="32"/>
    </location>
</feature>
<evidence type="ECO:0000256" key="6">
    <source>
        <dbReference type="ARBA" id="ARBA00022777"/>
    </source>
</evidence>
<evidence type="ECO:0000256" key="1">
    <source>
        <dbReference type="ARBA" id="ARBA00000085"/>
    </source>
</evidence>
<dbReference type="Proteomes" id="UP000318010">
    <property type="component" value="Unassembled WGS sequence"/>
</dbReference>